<accession>A0A1Q3B6X4</accession>
<feature type="non-terminal residue" evidence="2">
    <location>
        <position position="1"/>
    </location>
</feature>
<name>A0A1Q3B6X4_CEPFO</name>
<comment type="caution">
    <text evidence="2">The sequence shown here is derived from an EMBL/GenBank/DDBJ whole genome shotgun (WGS) entry which is preliminary data.</text>
</comment>
<dbReference type="InterPro" id="IPR013187">
    <property type="entry name" value="F-box-assoc_dom_typ3"/>
</dbReference>
<sequence length="213" mass="24738">KHRIRNHFTHQILPDPKIPSYRMRLIGLADAWDFKVVSIYTDEKHNRDCEILTVGTDEQWRPLKLPSISNLGERKIVCIRSKMIVYFHIIRLIADGSNLCIRVDSLGVDSECFSSCTIPQSFPLGLKISAMNWHGRLAFPYIEGEKLNVMVFENGKEQKMSERKIIVPLKFLEEDQSMKENLVPSSAHGKTQKIWFWIKEKKLKFGVLALWVL</sequence>
<evidence type="ECO:0000259" key="1">
    <source>
        <dbReference type="Pfam" id="PF08268"/>
    </source>
</evidence>
<dbReference type="Proteomes" id="UP000187406">
    <property type="component" value="Unassembled WGS sequence"/>
</dbReference>
<organism evidence="2 3">
    <name type="scientific">Cephalotus follicularis</name>
    <name type="common">Albany pitcher plant</name>
    <dbReference type="NCBI Taxonomy" id="3775"/>
    <lineage>
        <taxon>Eukaryota</taxon>
        <taxon>Viridiplantae</taxon>
        <taxon>Streptophyta</taxon>
        <taxon>Embryophyta</taxon>
        <taxon>Tracheophyta</taxon>
        <taxon>Spermatophyta</taxon>
        <taxon>Magnoliopsida</taxon>
        <taxon>eudicotyledons</taxon>
        <taxon>Gunneridae</taxon>
        <taxon>Pentapetalae</taxon>
        <taxon>rosids</taxon>
        <taxon>fabids</taxon>
        <taxon>Oxalidales</taxon>
        <taxon>Cephalotaceae</taxon>
        <taxon>Cephalotus</taxon>
    </lineage>
</organism>
<keyword evidence="3" id="KW-1185">Reference proteome</keyword>
<evidence type="ECO:0000313" key="3">
    <source>
        <dbReference type="Proteomes" id="UP000187406"/>
    </source>
</evidence>
<protein>
    <recommendedName>
        <fullName evidence="1">F-box associated beta-propeller type 3 domain-containing protein</fullName>
    </recommendedName>
</protein>
<dbReference type="AlphaFoldDB" id="A0A1Q3B6X4"/>
<dbReference type="Pfam" id="PF08268">
    <property type="entry name" value="FBA_3"/>
    <property type="match status" value="1"/>
</dbReference>
<evidence type="ECO:0000313" key="2">
    <source>
        <dbReference type="EMBL" id="GAV63523.1"/>
    </source>
</evidence>
<dbReference type="InParanoid" id="A0A1Q3B6X4"/>
<gene>
    <name evidence="2" type="ORF">CFOL_v3_07041</name>
</gene>
<feature type="domain" description="F-box associated beta-propeller type 3" evidence="1">
    <location>
        <begin position="33"/>
        <end position="173"/>
    </location>
</feature>
<reference evidence="3" key="1">
    <citation type="submission" date="2016-04" db="EMBL/GenBank/DDBJ databases">
        <title>Cephalotus genome sequencing.</title>
        <authorList>
            <person name="Fukushima K."/>
            <person name="Hasebe M."/>
            <person name="Fang X."/>
        </authorList>
    </citation>
    <scope>NUCLEOTIDE SEQUENCE [LARGE SCALE GENOMIC DNA]</scope>
    <source>
        <strain evidence="3">cv. St1</strain>
    </source>
</reference>
<dbReference type="OrthoDB" id="1245528at2759"/>
<proteinExistence type="predicted"/>
<dbReference type="EMBL" id="BDDD01000310">
    <property type="protein sequence ID" value="GAV63523.1"/>
    <property type="molecule type" value="Genomic_DNA"/>
</dbReference>